<evidence type="ECO:0000259" key="2">
    <source>
        <dbReference type="PROSITE" id="PS50106"/>
    </source>
</evidence>
<dbReference type="GeneID" id="20643626"/>
<organism evidence="3 4">
    <name type="scientific">Phytophthora sojae (strain P6497)</name>
    <name type="common">Soybean stem and root rot agent</name>
    <name type="synonym">Phytophthora megasperma f. sp. glycines</name>
    <dbReference type="NCBI Taxonomy" id="1094619"/>
    <lineage>
        <taxon>Eukaryota</taxon>
        <taxon>Sar</taxon>
        <taxon>Stramenopiles</taxon>
        <taxon>Oomycota</taxon>
        <taxon>Peronosporomycetes</taxon>
        <taxon>Peronosporales</taxon>
        <taxon>Peronosporaceae</taxon>
        <taxon>Phytophthora</taxon>
    </lineage>
</organism>
<protein>
    <recommendedName>
        <fullName evidence="2">PDZ domain-containing protein</fullName>
    </recommendedName>
</protein>
<reference evidence="3 4" key="1">
    <citation type="journal article" date="2006" name="Science">
        <title>Phytophthora genome sequences uncover evolutionary origins and mechanisms of pathogenesis.</title>
        <authorList>
            <person name="Tyler B.M."/>
            <person name="Tripathy S."/>
            <person name="Zhang X."/>
            <person name="Dehal P."/>
            <person name="Jiang R.H."/>
            <person name="Aerts A."/>
            <person name="Arredondo F.D."/>
            <person name="Baxter L."/>
            <person name="Bensasson D."/>
            <person name="Beynon J.L."/>
            <person name="Chapman J."/>
            <person name="Damasceno C.M."/>
            <person name="Dorrance A.E."/>
            <person name="Dou D."/>
            <person name="Dickerman A.W."/>
            <person name="Dubchak I.L."/>
            <person name="Garbelotto M."/>
            <person name="Gijzen M."/>
            <person name="Gordon S.G."/>
            <person name="Govers F."/>
            <person name="Grunwald N.J."/>
            <person name="Huang W."/>
            <person name="Ivors K.L."/>
            <person name="Jones R.W."/>
            <person name="Kamoun S."/>
            <person name="Krampis K."/>
            <person name="Lamour K.H."/>
            <person name="Lee M.K."/>
            <person name="McDonald W.H."/>
            <person name="Medina M."/>
            <person name="Meijer H.J."/>
            <person name="Nordberg E.K."/>
            <person name="Maclean D.J."/>
            <person name="Ospina-Giraldo M.D."/>
            <person name="Morris P.F."/>
            <person name="Phuntumart V."/>
            <person name="Putnam N.H."/>
            <person name="Rash S."/>
            <person name="Rose J.K."/>
            <person name="Sakihama Y."/>
            <person name="Salamov A.A."/>
            <person name="Savidor A."/>
            <person name="Scheuring C.F."/>
            <person name="Smith B.M."/>
            <person name="Sobral B.W."/>
            <person name="Terry A."/>
            <person name="Torto-Alalibo T.A."/>
            <person name="Win J."/>
            <person name="Xu Z."/>
            <person name="Zhang H."/>
            <person name="Grigoriev I.V."/>
            <person name="Rokhsar D.S."/>
            <person name="Boore J.L."/>
        </authorList>
    </citation>
    <scope>NUCLEOTIDE SEQUENCE [LARGE SCALE GENOMIC DNA]</scope>
    <source>
        <strain evidence="3 4">P6497</strain>
    </source>
</reference>
<dbReference type="RefSeq" id="XP_009524114.1">
    <property type="nucleotide sequence ID" value="XM_009525819.1"/>
</dbReference>
<feature type="domain" description="PDZ" evidence="2">
    <location>
        <begin position="335"/>
        <end position="423"/>
    </location>
</feature>
<feature type="region of interest" description="Disordered" evidence="1">
    <location>
        <begin position="189"/>
        <end position="241"/>
    </location>
</feature>
<dbReference type="Proteomes" id="UP000002640">
    <property type="component" value="Unassembled WGS sequence"/>
</dbReference>
<dbReference type="OMA" id="CRDHKIS"/>
<feature type="compositionally biased region" description="Polar residues" evidence="1">
    <location>
        <begin position="211"/>
        <end position="225"/>
    </location>
</feature>
<dbReference type="SMART" id="SM00228">
    <property type="entry name" value="PDZ"/>
    <property type="match status" value="1"/>
</dbReference>
<evidence type="ECO:0000313" key="4">
    <source>
        <dbReference type="Proteomes" id="UP000002640"/>
    </source>
</evidence>
<dbReference type="AlphaFoldDB" id="G4Z262"/>
<sequence length="564" mass="62089">MSDPFAMLDPMQKPGSSSQSGASSSNFSTAPRPAYPPMANPFDNFASVNPMAGGNSMMMPQQQQQPMQPMYPNGANFMTQQGPSAFGGLGGGGQQFATYNPYQQQQMPAPAPVMMMQPQYQQNVSNAPTKLMPMPTYGGEPIMYDNIKNVMKPADPFATSPNFAGIRAPEPTLAPAPSHQTRDLKSTIVDFDPFSPKGSTPRTPFDFPEDANTSTTQSSGGNDRMSSFGGRRPTQEEQRSQLGFSTEGFAAASAKPLQSRISLRDVTANASTASEDNTPYFLEGNDAFMSSNFANLDDFETTSSRRGSGNERRSSNPPSEATQHGEIPEECEKDEYDVRFESGRKLGVLMERVDVWNEANQRKETAVVKLVVENGAADRVGVSIGSTVVAINRKSVENESYIAILDMIKAAPRPLRMRFKRGPQTKDTTQGTILTRISNGTFSVGNLTSGNATWTTKYFAFGGSKMDVLQLFVSRAAYHECVIALYEKRGVHTQIQSFRLCRDHKISPIKCKIYKGYGNLHYFSLTVPSLRFVAAKFASDDYETIKNIWSNTYDAIERKKRMAY</sequence>
<feature type="region of interest" description="Disordered" evidence="1">
    <location>
        <begin position="1"/>
        <end position="47"/>
    </location>
</feature>
<keyword evidence="4" id="KW-1185">Reference proteome</keyword>
<dbReference type="Gene3D" id="2.30.42.10">
    <property type="match status" value="1"/>
</dbReference>
<accession>G4Z262</accession>
<evidence type="ECO:0000256" key="1">
    <source>
        <dbReference type="SAM" id="MobiDB-lite"/>
    </source>
</evidence>
<proteinExistence type="predicted"/>
<evidence type="ECO:0000313" key="3">
    <source>
        <dbReference type="EMBL" id="EGZ21397.1"/>
    </source>
</evidence>
<dbReference type="InParanoid" id="G4Z262"/>
<gene>
    <name evidence="3" type="ORF">PHYSODRAFT_313603</name>
</gene>
<dbReference type="InterPro" id="IPR036034">
    <property type="entry name" value="PDZ_sf"/>
</dbReference>
<feature type="compositionally biased region" description="Low complexity" evidence="1">
    <location>
        <begin position="16"/>
        <end position="28"/>
    </location>
</feature>
<name>G4Z262_PHYSP</name>
<dbReference type="EMBL" id="JH159153">
    <property type="protein sequence ID" value="EGZ21397.1"/>
    <property type="molecule type" value="Genomic_DNA"/>
</dbReference>
<dbReference type="SUPFAM" id="SSF50156">
    <property type="entry name" value="PDZ domain-like"/>
    <property type="match status" value="1"/>
</dbReference>
<feature type="region of interest" description="Disordered" evidence="1">
    <location>
        <begin position="299"/>
        <end position="329"/>
    </location>
</feature>
<dbReference type="InterPro" id="IPR001478">
    <property type="entry name" value="PDZ"/>
</dbReference>
<dbReference type="PROSITE" id="PS50106">
    <property type="entry name" value="PDZ"/>
    <property type="match status" value="1"/>
</dbReference>
<dbReference type="KEGG" id="psoj:PHYSODRAFT_313603"/>
<dbReference type="SMR" id="G4Z262"/>
<dbReference type="Pfam" id="PF00595">
    <property type="entry name" value="PDZ"/>
    <property type="match status" value="1"/>
</dbReference>